<dbReference type="RefSeq" id="XP_001439486.1">
    <property type="nucleotide sequence ID" value="XM_001439449.1"/>
</dbReference>
<evidence type="ECO:0000313" key="2">
    <source>
        <dbReference type="Proteomes" id="UP000000600"/>
    </source>
</evidence>
<dbReference type="Proteomes" id="UP000000600">
    <property type="component" value="Unassembled WGS sequence"/>
</dbReference>
<dbReference type="AlphaFoldDB" id="A0CMS2"/>
<dbReference type="PANTHER" id="PTHR33706">
    <property type="entry name" value="MORN VARIANT REPEAT PROTEIN"/>
    <property type="match status" value="1"/>
</dbReference>
<dbReference type="EMBL" id="CT868108">
    <property type="protein sequence ID" value="CAK72089.1"/>
    <property type="molecule type" value="Genomic_DNA"/>
</dbReference>
<dbReference type="GeneID" id="5025271"/>
<name>A0CMS2_PARTE</name>
<gene>
    <name evidence="1" type="ORF">GSPATT00008568001</name>
</gene>
<dbReference type="InParanoid" id="A0CMS2"/>
<protein>
    <submittedName>
        <fullName evidence="1">Uncharacterized protein</fullName>
    </submittedName>
</protein>
<dbReference type="PANTHER" id="PTHR33706:SF1">
    <property type="entry name" value="TPR REPEAT PROTEIN"/>
    <property type="match status" value="1"/>
</dbReference>
<dbReference type="KEGG" id="ptm:GSPATT00008568001"/>
<proteinExistence type="predicted"/>
<dbReference type="HOGENOM" id="CLU_024034_1_0_1"/>
<dbReference type="OrthoDB" id="298777at2759"/>
<sequence>MNKGQFEKKTESLQNFITYQVEVVIMMETAQRLETGQNCMKIIMSMLPKYSEIAKHLMKENIIMDKKLANGKQNIDTIITVQLRLCNFEIIIKFRGGGDYDEKGKKQGKWEDLAKNFEDSTQLIIFANYQDDLIQGQKIIRLRKINGSSLEFEDLEVGNLKQGWKEGSWIEIADNFKEYCQILHKGIYKEGIKEGMWQIYFREQSNEQFVEIGGGFYENGRKVQSWIDIDDEFCRFQNKIFRSRQLIYNVEYYSGIKINFCEIKFRHLKQNAFQQIGKGEYNQNGMKDKEWVEPNDHFWKQESQKKKLQQFFRSWIIYKWGQNKIVVNYKGDKPYNVFIKKELNSEQGEYTQEGKKHGNWVQFDDRGFRNYITSWKGDYHQGQKKGEWIWQIFQKQINSWKEMQYMKK</sequence>
<keyword evidence="2" id="KW-1185">Reference proteome</keyword>
<organism evidence="1 2">
    <name type="scientific">Paramecium tetraurelia</name>
    <dbReference type="NCBI Taxonomy" id="5888"/>
    <lineage>
        <taxon>Eukaryota</taxon>
        <taxon>Sar</taxon>
        <taxon>Alveolata</taxon>
        <taxon>Ciliophora</taxon>
        <taxon>Intramacronucleata</taxon>
        <taxon>Oligohymenophorea</taxon>
        <taxon>Peniculida</taxon>
        <taxon>Parameciidae</taxon>
        <taxon>Paramecium</taxon>
    </lineage>
</organism>
<evidence type="ECO:0000313" key="1">
    <source>
        <dbReference type="EMBL" id="CAK72089.1"/>
    </source>
</evidence>
<accession>A0CMS2</accession>
<reference evidence="1 2" key="1">
    <citation type="journal article" date="2006" name="Nature">
        <title>Global trends of whole-genome duplications revealed by the ciliate Paramecium tetraurelia.</title>
        <authorList>
            <consortium name="Genoscope"/>
            <person name="Aury J.-M."/>
            <person name="Jaillon O."/>
            <person name="Duret L."/>
            <person name="Noel B."/>
            <person name="Jubin C."/>
            <person name="Porcel B.M."/>
            <person name="Segurens B."/>
            <person name="Daubin V."/>
            <person name="Anthouard V."/>
            <person name="Aiach N."/>
            <person name="Arnaiz O."/>
            <person name="Billaut A."/>
            <person name="Beisson J."/>
            <person name="Blanc I."/>
            <person name="Bouhouche K."/>
            <person name="Camara F."/>
            <person name="Duharcourt S."/>
            <person name="Guigo R."/>
            <person name="Gogendeau D."/>
            <person name="Katinka M."/>
            <person name="Keller A.-M."/>
            <person name="Kissmehl R."/>
            <person name="Klotz C."/>
            <person name="Koll F."/>
            <person name="Le Moue A."/>
            <person name="Lepere C."/>
            <person name="Malinsky S."/>
            <person name="Nowacki M."/>
            <person name="Nowak J.K."/>
            <person name="Plattner H."/>
            <person name="Poulain J."/>
            <person name="Ruiz F."/>
            <person name="Serrano V."/>
            <person name="Zagulski M."/>
            <person name="Dessen P."/>
            <person name="Betermier M."/>
            <person name="Weissenbach J."/>
            <person name="Scarpelli C."/>
            <person name="Schachter V."/>
            <person name="Sperling L."/>
            <person name="Meyer E."/>
            <person name="Cohen J."/>
            <person name="Wincker P."/>
        </authorList>
    </citation>
    <scope>NUCLEOTIDE SEQUENCE [LARGE SCALE GENOMIC DNA]</scope>
    <source>
        <strain evidence="1 2">Stock d4-2</strain>
    </source>
</reference>